<feature type="chain" id="PRO_5038408608" evidence="2">
    <location>
        <begin position="31"/>
        <end position="594"/>
    </location>
</feature>
<accession>A0A9E5MKL3</accession>
<protein>
    <submittedName>
        <fullName evidence="3">Uncharacterized protein</fullName>
    </submittedName>
</protein>
<proteinExistence type="predicted"/>
<evidence type="ECO:0000313" key="3">
    <source>
        <dbReference type="EMBL" id="NHF62761.1"/>
    </source>
</evidence>
<name>A0A9E5MKL3_9MICO</name>
<sequence>MRTRQRILAAATVAVVAIGMSLGGAGVAFADHGGPNGETPTPIAGVTLTDQNGLTCDGAGYQKPAAMDASTGVYAADWGSVSWNGASFSWTLVAGYDIDFCVKGASWVAGIDSSAFTGTTYDFTAQTGHGISHTGFRIVSTPQPEQVTPTAFATQYSCVDNAVSGGYITVDLSVPGVTYSIEDGSGNPVAFDGTTGRTAALPAGDYSVAGVDANADDLYTATPLDQSLTIDEFTEDCTELPTFPNWPASVTVVDESCVDYTVIDGTIDVVFPEGSEENPNPIRYFIDYEGENEQELTEESTVVPAGDYVVTAVVTDPNDSVNDSGTSAEFPVTVQGVDADACTELPTYPNWPASVTVTDEACVQFTVTDGAINVVFPEGSEENPNPIRYFIDYEGENEQELTEESTVVPAGDYVVTAVVTDPNDSVNDSGTSAEFPVTVQGVDAEECDIEFPTFPNWPASVSTTDEVCGPFDVVSGSITVTFPTGSLENPTPVRYFIDYEGADEQELTEETTQVAAGSYVVTAVVTDPNDSVNDSGTSDEFTVVVAGQDADECGELETLAYTGASDLTGAFGLAALLITLTGMGMVVARRRAEV</sequence>
<feature type="signal peptide" evidence="2">
    <location>
        <begin position="1"/>
        <end position="30"/>
    </location>
</feature>
<gene>
    <name evidence="3" type="ORF">FK219_005850</name>
</gene>
<keyword evidence="4" id="KW-1185">Reference proteome</keyword>
<feature type="transmembrane region" description="Helical" evidence="1">
    <location>
        <begin position="567"/>
        <end position="588"/>
    </location>
</feature>
<reference evidence="3 4" key="1">
    <citation type="submission" date="2019-06" db="EMBL/GenBank/DDBJ databases">
        <authorList>
            <person name="De-Chao Zhang Q."/>
        </authorList>
    </citation>
    <scope>NUCLEOTIDE SEQUENCE [LARGE SCALE GENOMIC DNA]</scope>
    <source>
        <strain evidence="3 4">KN1116</strain>
    </source>
</reference>
<dbReference type="OrthoDB" id="3795101at2"/>
<keyword evidence="1" id="KW-1133">Transmembrane helix</keyword>
<keyword evidence="1" id="KW-0812">Transmembrane</keyword>
<dbReference type="EMBL" id="VIKT02000007">
    <property type="protein sequence ID" value="NHF62761.1"/>
    <property type="molecule type" value="Genomic_DNA"/>
</dbReference>
<dbReference type="AlphaFoldDB" id="A0A9E5MKL3"/>
<dbReference type="Proteomes" id="UP000818266">
    <property type="component" value="Unassembled WGS sequence"/>
</dbReference>
<comment type="caution">
    <text evidence="3">The sequence shown here is derived from an EMBL/GenBank/DDBJ whole genome shotgun (WGS) entry which is preliminary data.</text>
</comment>
<keyword evidence="2" id="KW-0732">Signal</keyword>
<evidence type="ECO:0000256" key="1">
    <source>
        <dbReference type="SAM" id="Phobius"/>
    </source>
</evidence>
<keyword evidence="1" id="KW-0472">Membrane</keyword>
<dbReference type="RefSeq" id="WP_152583356.1">
    <property type="nucleotide sequence ID" value="NZ_VIKT02000007.1"/>
</dbReference>
<organism evidence="3 4">
    <name type="scientific">Microcella pacifica</name>
    <dbReference type="NCBI Taxonomy" id="2591847"/>
    <lineage>
        <taxon>Bacteria</taxon>
        <taxon>Bacillati</taxon>
        <taxon>Actinomycetota</taxon>
        <taxon>Actinomycetes</taxon>
        <taxon>Micrococcales</taxon>
        <taxon>Microbacteriaceae</taxon>
        <taxon>Microcella</taxon>
    </lineage>
</organism>
<evidence type="ECO:0000256" key="2">
    <source>
        <dbReference type="SAM" id="SignalP"/>
    </source>
</evidence>
<reference evidence="3 4" key="2">
    <citation type="submission" date="2020-03" db="EMBL/GenBank/DDBJ databases">
        <title>Chryseoglobus sp. isolated from a deep-sea seamount.</title>
        <authorList>
            <person name="Zhang D.-C."/>
        </authorList>
    </citation>
    <scope>NUCLEOTIDE SEQUENCE [LARGE SCALE GENOMIC DNA]</scope>
    <source>
        <strain evidence="3 4">KN1116</strain>
    </source>
</reference>
<evidence type="ECO:0000313" key="4">
    <source>
        <dbReference type="Proteomes" id="UP000818266"/>
    </source>
</evidence>